<reference evidence="4 5" key="1">
    <citation type="submission" date="2019-08" db="EMBL/GenBank/DDBJ databases">
        <title>Draft genome sequences of two oriental melons (Cucumis melo L. var makuwa).</title>
        <authorList>
            <person name="Kwon S.-Y."/>
        </authorList>
    </citation>
    <scope>NUCLEOTIDE SEQUENCE [LARGE SCALE GENOMIC DNA]</scope>
    <source>
        <strain evidence="5">cv. Chang Bougi</strain>
        <strain evidence="4">cv. SW 3</strain>
        <tissue evidence="2">Leaf</tissue>
    </source>
</reference>
<dbReference type="STRING" id="1194695.A0A5A7TEQ9"/>
<comment type="caution">
    <text evidence="2">The sequence shown here is derived from an EMBL/GenBank/DDBJ whole genome shotgun (WGS) entry which is preliminary data.</text>
</comment>
<dbReference type="EMBL" id="SSTD01007940">
    <property type="protein sequence ID" value="TYK17856.1"/>
    <property type="molecule type" value="Genomic_DNA"/>
</dbReference>
<sequence length="104" mass="12431">MQSTTSGKPRLLYRAALLRNRFTDTILKAREKALEKGDKRDPEKVRMEREELERQQREGWRRATDGERLKLKLHPRQELCIGKTSYSEHLTLCVENKFFSRRLT</sequence>
<dbReference type="PANTHER" id="PTHR46136">
    <property type="entry name" value="TRANSCRIPTION FACTOR GTE8"/>
    <property type="match status" value="1"/>
</dbReference>
<gene>
    <name evidence="3" type="ORF">E5676_scaffold306G001220</name>
    <name evidence="2" type="ORF">E6C27_scaffold67G003370</name>
</gene>
<name>A0A5A7TEQ9_CUCMM</name>
<feature type="region of interest" description="Disordered" evidence="1">
    <location>
        <begin position="33"/>
        <end position="59"/>
    </location>
</feature>
<dbReference type="EMBL" id="SSTE01016227">
    <property type="protein sequence ID" value="KAA0041924.1"/>
    <property type="molecule type" value="Genomic_DNA"/>
</dbReference>
<evidence type="ECO:0000313" key="4">
    <source>
        <dbReference type="Proteomes" id="UP000321393"/>
    </source>
</evidence>
<dbReference type="PANTHER" id="PTHR46136:SF33">
    <property type="entry name" value="TRANSCRIPTION FACTOR GTE10"/>
    <property type="match status" value="1"/>
</dbReference>
<dbReference type="Proteomes" id="UP000321393">
    <property type="component" value="Unassembled WGS sequence"/>
</dbReference>
<dbReference type="InterPro" id="IPR052442">
    <property type="entry name" value="Env_Response_Regulator"/>
</dbReference>
<accession>A0A5A7TEQ9</accession>
<dbReference type="Proteomes" id="UP000321947">
    <property type="component" value="Unassembled WGS sequence"/>
</dbReference>
<evidence type="ECO:0000256" key="1">
    <source>
        <dbReference type="SAM" id="MobiDB-lite"/>
    </source>
</evidence>
<evidence type="ECO:0000313" key="3">
    <source>
        <dbReference type="EMBL" id="TYK17856.1"/>
    </source>
</evidence>
<protein>
    <submittedName>
        <fullName evidence="2">Transcription factor GTE10</fullName>
    </submittedName>
</protein>
<evidence type="ECO:0000313" key="5">
    <source>
        <dbReference type="Proteomes" id="UP000321947"/>
    </source>
</evidence>
<dbReference type="AlphaFoldDB" id="A0A5A7TEQ9"/>
<evidence type="ECO:0000313" key="2">
    <source>
        <dbReference type="EMBL" id="KAA0041924.1"/>
    </source>
</evidence>
<organism evidence="2 4">
    <name type="scientific">Cucumis melo var. makuwa</name>
    <name type="common">Oriental melon</name>
    <dbReference type="NCBI Taxonomy" id="1194695"/>
    <lineage>
        <taxon>Eukaryota</taxon>
        <taxon>Viridiplantae</taxon>
        <taxon>Streptophyta</taxon>
        <taxon>Embryophyta</taxon>
        <taxon>Tracheophyta</taxon>
        <taxon>Spermatophyta</taxon>
        <taxon>Magnoliopsida</taxon>
        <taxon>eudicotyledons</taxon>
        <taxon>Gunneridae</taxon>
        <taxon>Pentapetalae</taxon>
        <taxon>rosids</taxon>
        <taxon>fabids</taxon>
        <taxon>Cucurbitales</taxon>
        <taxon>Cucurbitaceae</taxon>
        <taxon>Benincaseae</taxon>
        <taxon>Cucumis</taxon>
    </lineage>
</organism>
<proteinExistence type="predicted"/>